<dbReference type="RefSeq" id="XP_018733598.1">
    <property type="nucleotide sequence ID" value="XM_018880959.1"/>
</dbReference>
<comment type="similarity">
    <text evidence="2">Belongs to the class-I pyridoxal-phosphate-dependent aminotransferase family.</text>
</comment>
<feature type="domain" description="Aminotransferase class I/classII large" evidence="7">
    <location>
        <begin position="59"/>
        <end position="332"/>
    </location>
</feature>
<evidence type="ECO:0000256" key="6">
    <source>
        <dbReference type="SAM" id="MobiDB-lite"/>
    </source>
</evidence>
<dbReference type="AlphaFoldDB" id="A0A161HF79"/>
<dbReference type="PANTHER" id="PTHR42790">
    <property type="entry name" value="AMINOTRANSFERASE"/>
    <property type="match status" value="1"/>
</dbReference>
<protein>
    <submittedName>
        <fullName evidence="8">Bifunctional 2-aminoadipate transaminase/aromatic-amino-acid:2-oxoglutarate transaminase</fullName>
    </submittedName>
</protein>
<evidence type="ECO:0000256" key="2">
    <source>
        <dbReference type="ARBA" id="ARBA00007441"/>
    </source>
</evidence>
<keyword evidence="9" id="KW-1185">Reference proteome</keyword>
<dbReference type="GeneID" id="30035993"/>
<gene>
    <name evidence="8" type="primary">ARO8</name>
    <name evidence="8" type="ORF">AWJ20_3919</name>
</gene>
<accession>A0A161HF79</accession>
<dbReference type="Gene3D" id="3.40.640.10">
    <property type="entry name" value="Type I PLP-dependent aspartate aminotransferase-like (Major domain)"/>
    <property type="match status" value="1"/>
</dbReference>
<dbReference type="InterPro" id="IPR004839">
    <property type="entry name" value="Aminotransferase_I/II_large"/>
</dbReference>
<comment type="cofactor">
    <cofactor evidence="1">
        <name>pyridoxal 5'-phosphate</name>
        <dbReference type="ChEBI" id="CHEBI:597326"/>
    </cofactor>
</comment>
<dbReference type="GO" id="GO:1901605">
    <property type="term" value="P:alpha-amino acid metabolic process"/>
    <property type="evidence" value="ECO:0007669"/>
    <property type="project" value="TreeGrafter"/>
</dbReference>
<dbReference type="InterPro" id="IPR015424">
    <property type="entry name" value="PyrdxlP-dep_Trfase"/>
</dbReference>
<dbReference type="PANTHER" id="PTHR42790:SF1">
    <property type="entry name" value="AROMATIC AMINO ACID AMINOTRANSFERASE, HYPOTHETICAL (EUROFUNG)"/>
    <property type="match status" value="1"/>
</dbReference>
<dbReference type="InterPro" id="IPR050859">
    <property type="entry name" value="Class-I_PLP-dep_aminotransf"/>
</dbReference>
<sequence>MVTNNEIGLPHYSYFPYDTLEAAVAQPHRFSGSDKGRAQSSHIVVPKVDSSGVNASPLDIATVLQYGTAQGIPVLYEWLKEFTTKNLHPNIPYDGGADIILSCGNTDGMHKTLATLANDWSPARNDVSEREGLLVEKFCYMSAVDSAKFKGLNIVPVDIDYQGLLADSLEFVLANWDYSIGKRPHLLYTVSTGQNPTGGVVSVERRKEIYKVCSKYDVVIIEDEPYWFLQYPAADEEDPNPPSTDPGSTDGHAGTKKSSGYEFLDSLVQSYLEIDTDGRVVRLDTFSKNVAPGCRLGWITAQPAVIERITRMTEGSTQQPSGFVQSMIAKLVGAGAPNSSAVSETGPGSFVSTLARSKREPVPEAASWSFDGWVQWLSGLRDQYQRRMVVMCQALDDAKISVDEMSDEQGWTSVSNLENVYYDFDWPRAGMFVWLKVHLDKHPLASNSYSNEELSTALWVWMTRAPNLVLVSPGRMFSPAESLIEDASLYFRLCFAAIAEDELKASSQRIASAIHSFWSVDEDTVEELIDSTRDIESNDLNFDPTSFKSVFGC</sequence>
<evidence type="ECO:0000256" key="5">
    <source>
        <dbReference type="ARBA" id="ARBA00022898"/>
    </source>
</evidence>
<name>A0A161HF79_9ASCO</name>
<dbReference type="Proteomes" id="UP000189580">
    <property type="component" value="Chromosome c"/>
</dbReference>
<evidence type="ECO:0000313" key="9">
    <source>
        <dbReference type="Proteomes" id="UP000189580"/>
    </source>
</evidence>
<evidence type="ECO:0000256" key="4">
    <source>
        <dbReference type="ARBA" id="ARBA00022679"/>
    </source>
</evidence>
<dbReference type="Pfam" id="PF00155">
    <property type="entry name" value="Aminotran_1_2"/>
    <property type="match status" value="1"/>
</dbReference>
<dbReference type="KEGG" id="slb:AWJ20_3919"/>
<dbReference type="OrthoDB" id="691673at2759"/>
<keyword evidence="4" id="KW-0808">Transferase</keyword>
<dbReference type="EMBL" id="CP014500">
    <property type="protein sequence ID" value="ANB11121.1"/>
    <property type="molecule type" value="Genomic_DNA"/>
</dbReference>
<dbReference type="SUPFAM" id="SSF53383">
    <property type="entry name" value="PLP-dependent transferases"/>
    <property type="match status" value="1"/>
</dbReference>
<keyword evidence="5" id="KW-0663">Pyridoxal phosphate</keyword>
<evidence type="ECO:0000256" key="3">
    <source>
        <dbReference type="ARBA" id="ARBA00022576"/>
    </source>
</evidence>
<evidence type="ECO:0000313" key="8">
    <source>
        <dbReference type="EMBL" id="ANB11121.1"/>
    </source>
</evidence>
<dbReference type="CDD" id="cd00609">
    <property type="entry name" value="AAT_like"/>
    <property type="match status" value="1"/>
</dbReference>
<reference evidence="8 9" key="1">
    <citation type="submission" date="2016-02" db="EMBL/GenBank/DDBJ databases">
        <title>Complete genome sequence and transcriptome regulation of the pentose utilising yeast Sugiyamaella lignohabitans.</title>
        <authorList>
            <person name="Bellasio M."/>
            <person name="Peymann A."/>
            <person name="Valli M."/>
            <person name="Sipitzky M."/>
            <person name="Graf A."/>
            <person name="Sauer M."/>
            <person name="Marx H."/>
            <person name="Mattanovich D."/>
        </authorList>
    </citation>
    <scope>NUCLEOTIDE SEQUENCE [LARGE SCALE GENOMIC DNA]</scope>
    <source>
        <strain evidence="8 9">CBS 10342</strain>
    </source>
</reference>
<dbReference type="GO" id="GO:0030170">
    <property type="term" value="F:pyridoxal phosphate binding"/>
    <property type="evidence" value="ECO:0007669"/>
    <property type="project" value="InterPro"/>
</dbReference>
<dbReference type="InterPro" id="IPR015421">
    <property type="entry name" value="PyrdxlP-dep_Trfase_major"/>
</dbReference>
<evidence type="ECO:0000256" key="1">
    <source>
        <dbReference type="ARBA" id="ARBA00001933"/>
    </source>
</evidence>
<evidence type="ECO:0000259" key="7">
    <source>
        <dbReference type="Pfam" id="PF00155"/>
    </source>
</evidence>
<dbReference type="GO" id="GO:0008483">
    <property type="term" value="F:transaminase activity"/>
    <property type="evidence" value="ECO:0007669"/>
    <property type="project" value="UniProtKB-KW"/>
</dbReference>
<organism evidence="8 9">
    <name type="scientific">Sugiyamaella lignohabitans</name>
    <dbReference type="NCBI Taxonomy" id="796027"/>
    <lineage>
        <taxon>Eukaryota</taxon>
        <taxon>Fungi</taxon>
        <taxon>Dikarya</taxon>
        <taxon>Ascomycota</taxon>
        <taxon>Saccharomycotina</taxon>
        <taxon>Dipodascomycetes</taxon>
        <taxon>Dipodascales</taxon>
        <taxon>Trichomonascaceae</taxon>
        <taxon>Sugiyamaella</taxon>
    </lineage>
</organism>
<feature type="region of interest" description="Disordered" evidence="6">
    <location>
        <begin position="233"/>
        <end position="256"/>
    </location>
</feature>
<proteinExistence type="inferred from homology"/>
<keyword evidence="3" id="KW-0032">Aminotransferase</keyword>